<dbReference type="Gene3D" id="1.50.10.10">
    <property type="match status" value="1"/>
</dbReference>
<dbReference type="GO" id="GO:0030245">
    <property type="term" value="P:cellulose catabolic process"/>
    <property type="evidence" value="ECO:0007669"/>
    <property type="project" value="UniProtKB-KW"/>
</dbReference>
<organism evidence="11 12">
    <name type="scientific">Symbiochloris irregularis</name>
    <dbReference type="NCBI Taxonomy" id="706552"/>
    <lineage>
        <taxon>Eukaryota</taxon>
        <taxon>Viridiplantae</taxon>
        <taxon>Chlorophyta</taxon>
        <taxon>core chlorophytes</taxon>
        <taxon>Trebouxiophyceae</taxon>
        <taxon>Trebouxiales</taxon>
        <taxon>Trebouxiaceae</taxon>
        <taxon>Symbiochloris</taxon>
    </lineage>
</organism>
<evidence type="ECO:0000313" key="12">
    <source>
        <dbReference type="Proteomes" id="UP001465755"/>
    </source>
</evidence>
<comment type="similarity">
    <text evidence="2">Belongs to the glycosyl hydrolase 9 (cellulase E) family.</text>
</comment>
<keyword evidence="9" id="KW-1133">Transmembrane helix</keyword>
<evidence type="ECO:0000313" key="11">
    <source>
        <dbReference type="EMBL" id="KAK9790125.1"/>
    </source>
</evidence>
<dbReference type="InterPro" id="IPR001701">
    <property type="entry name" value="Glyco_hydro_9"/>
</dbReference>
<comment type="caution">
    <text evidence="11">The sequence shown here is derived from an EMBL/GenBank/DDBJ whole genome shotgun (WGS) entry which is preliminary data.</text>
</comment>
<evidence type="ECO:0000256" key="3">
    <source>
        <dbReference type="ARBA" id="ARBA00012601"/>
    </source>
</evidence>
<keyword evidence="6" id="KW-0119">Carbohydrate metabolism</keyword>
<keyword evidence="4" id="KW-0378">Hydrolase</keyword>
<dbReference type="Proteomes" id="UP001465755">
    <property type="component" value="Unassembled WGS sequence"/>
</dbReference>
<dbReference type="AlphaFoldDB" id="A0AAW1NPF4"/>
<keyword evidence="9" id="KW-0472">Membrane</keyword>
<comment type="catalytic activity">
    <reaction evidence="1">
        <text>Endohydrolysis of (1-&gt;4)-beta-D-glucosidic linkages in cellulose, lichenin and cereal beta-D-glucans.</text>
        <dbReference type="EC" id="3.2.1.4"/>
    </reaction>
</comment>
<accession>A0AAW1NPF4</accession>
<keyword evidence="5" id="KW-0136">Cellulose degradation</keyword>
<protein>
    <recommendedName>
        <fullName evidence="3">cellulase</fullName>
        <ecNumber evidence="3">3.2.1.4</ecNumber>
    </recommendedName>
</protein>
<sequence>MVHNSLRGVGSSLPGIVTVLWALYNCIGPYLLLHYSNIGRGQSLRVASSVLDASYQFYEAQRSGVLPFDNRISWRGDSALNDRTPSGASLVGGWYDAGDHLKTSFSTAIATSFLSWGLIQFKQGHAIAGQTHHAKAAVRWAADWLMKAHTGPEEFVGQVGSLTTDHEYWGRPEDLVAKKIQRQVHKADDPVWAEKALTHAKSLFRFGAKYPGKFSDSSKDMGAAYPSSAWRDDMAWGAAWLAAATGNAVYRQHAHALLNESRTEEASRWEYYVTNWDNMLWATTALLGSTGGDADSALSAQAYVDRWRKGEVVNFTSRGLAYSDKWGSLRNVANVAMISFVVAQDLPAAEAAPYECFALSQLRYMLGDGPRSFVVGWALSTQQDSQQQ</sequence>
<evidence type="ECO:0000259" key="10">
    <source>
        <dbReference type="Pfam" id="PF00759"/>
    </source>
</evidence>
<dbReference type="SUPFAM" id="SSF48208">
    <property type="entry name" value="Six-hairpin glycosidases"/>
    <property type="match status" value="1"/>
</dbReference>
<dbReference type="GO" id="GO:0008810">
    <property type="term" value="F:cellulase activity"/>
    <property type="evidence" value="ECO:0007669"/>
    <property type="project" value="UniProtKB-EC"/>
</dbReference>
<keyword evidence="8" id="KW-0624">Polysaccharide degradation</keyword>
<evidence type="ECO:0000256" key="7">
    <source>
        <dbReference type="ARBA" id="ARBA00023295"/>
    </source>
</evidence>
<feature type="transmembrane region" description="Helical" evidence="9">
    <location>
        <begin position="12"/>
        <end position="33"/>
    </location>
</feature>
<gene>
    <name evidence="11" type="ORF">WJX73_009963</name>
</gene>
<keyword evidence="9" id="KW-0812">Transmembrane</keyword>
<evidence type="ECO:0000256" key="4">
    <source>
        <dbReference type="ARBA" id="ARBA00022801"/>
    </source>
</evidence>
<reference evidence="11 12" key="1">
    <citation type="journal article" date="2024" name="Nat. Commun.">
        <title>Phylogenomics reveals the evolutionary origins of lichenization in chlorophyte algae.</title>
        <authorList>
            <person name="Puginier C."/>
            <person name="Libourel C."/>
            <person name="Otte J."/>
            <person name="Skaloud P."/>
            <person name="Haon M."/>
            <person name="Grisel S."/>
            <person name="Petersen M."/>
            <person name="Berrin J.G."/>
            <person name="Delaux P.M."/>
            <person name="Dal Grande F."/>
            <person name="Keller J."/>
        </authorList>
    </citation>
    <scope>NUCLEOTIDE SEQUENCE [LARGE SCALE GENOMIC DNA]</scope>
    <source>
        <strain evidence="11 12">SAG 2036</strain>
    </source>
</reference>
<name>A0AAW1NPF4_9CHLO</name>
<keyword evidence="7" id="KW-0326">Glycosidase</keyword>
<keyword evidence="12" id="KW-1185">Reference proteome</keyword>
<feature type="domain" description="Glycoside hydrolase family 9" evidence="10">
    <location>
        <begin position="49"/>
        <end position="188"/>
    </location>
</feature>
<dbReference type="EMBL" id="JALJOQ010000197">
    <property type="protein sequence ID" value="KAK9790125.1"/>
    <property type="molecule type" value="Genomic_DNA"/>
</dbReference>
<dbReference type="Pfam" id="PF00759">
    <property type="entry name" value="Glyco_hydro_9"/>
    <property type="match status" value="1"/>
</dbReference>
<evidence type="ECO:0000256" key="5">
    <source>
        <dbReference type="ARBA" id="ARBA00023001"/>
    </source>
</evidence>
<dbReference type="InterPro" id="IPR008928">
    <property type="entry name" value="6-hairpin_glycosidase_sf"/>
</dbReference>
<dbReference type="PANTHER" id="PTHR22298">
    <property type="entry name" value="ENDO-1,4-BETA-GLUCANASE"/>
    <property type="match status" value="1"/>
</dbReference>
<evidence type="ECO:0000256" key="2">
    <source>
        <dbReference type="ARBA" id="ARBA00007072"/>
    </source>
</evidence>
<proteinExistence type="inferred from homology"/>
<dbReference type="InterPro" id="IPR012341">
    <property type="entry name" value="6hp_glycosidase-like_sf"/>
</dbReference>
<evidence type="ECO:0000256" key="8">
    <source>
        <dbReference type="ARBA" id="ARBA00023326"/>
    </source>
</evidence>
<evidence type="ECO:0000256" key="6">
    <source>
        <dbReference type="ARBA" id="ARBA00023277"/>
    </source>
</evidence>
<evidence type="ECO:0000256" key="9">
    <source>
        <dbReference type="SAM" id="Phobius"/>
    </source>
</evidence>
<dbReference type="EC" id="3.2.1.4" evidence="3"/>
<evidence type="ECO:0000256" key="1">
    <source>
        <dbReference type="ARBA" id="ARBA00000966"/>
    </source>
</evidence>